<accession>A0A830GQ12</accession>
<feature type="compositionally biased region" description="Acidic residues" evidence="1">
    <location>
        <begin position="167"/>
        <end position="184"/>
    </location>
</feature>
<evidence type="ECO:0000256" key="1">
    <source>
        <dbReference type="SAM" id="MobiDB-lite"/>
    </source>
</evidence>
<name>A0A830GQ12_9EURY</name>
<feature type="region of interest" description="Disordered" evidence="1">
    <location>
        <begin position="58"/>
        <end position="190"/>
    </location>
</feature>
<dbReference type="AlphaFoldDB" id="A0A830GQ12"/>
<feature type="compositionally biased region" description="Low complexity" evidence="1">
    <location>
        <begin position="148"/>
        <end position="166"/>
    </location>
</feature>
<feature type="compositionally biased region" description="Acidic residues" evidence="1">
    <location>
        <begin position="106"/>
        <end position="122"/>
    </location>
</feature>
<feature type="compositionally biased region" description="Acidic residues" evidence="1">
    <location>
        <begin position="138"/>
        <end position="147"/>
    </location>
</feature>
<organism evidence="2 3">
    <name type="scientific">Haloarcula pellucida</name>
    <dbReference type="NCBI Taxonomy" id="1427151"/>
    <lineage>
        <taxon>Archaea</taxon>
        <taxon>Methanobacteriati</taxon>
        <taxon>Methanobacteriota</taxon>
        <taxon>Stenosarchaea group</taxon>
        <taxon>Halobacteria</taxon>
        <taxon>Halobacteriales</taxon>
        <taxon>Haloarculaceae</taxon>
        <taxon>Haloarcula</taxon>
    </lineage>
</organism>
<dbReference type="Proteomes" id="UP000605784">
    <property type="component" value="Unassembled WGS sequence"/>
</dbReference>
<evidence type="ECO:0000313" key="3">
    <source>
        <dbReference type="Proteomes" id="UP000605784"/>
    </source>
</evidence>
<sequence>MDRLSSCYFCGAALDASLSEYPVVPKRLQPESASDQRVTLCPTCRRKLATVLREVVAAVDDDPEDQSGVMDESGLDPHPDPMAVGDANETGTAVEEAGSDAGLLEDTSDDEAEGPLDSDEAESQSAEPDRTHPMAAADETDDADESSETTATEPVSPGAVETTAAESEPESANEVDDTGADDTSDGPSLTRLEYSKVMRLLQNRQLPVDRSEIRAVAVNAYDIEPEEFDAIIDAAVDRGLIGEENGQFVAAE</sequence>
<protein>
    <submittedName>
        <fullName evidence="2">Uncharacterized protein</fullName>
    </submittedName>
</protein>
<dbReference type="RefSeq" id="WP_188999031.1">
    <property type="nucleotide sequence ID" value="NZ_BMOU01000004.1"/>
</dbReference>
<proteinExistence type="predicted"/>
<gene>
    <name evidence="2" type="ORF">GCM10009030_28040</name>
</gene>
<reference evidence="2" key="2">
    <citation type="submission" date="2020-09" db="EMBL/GenBank/DDBJ databases">
        <authorList>
            <person name="Sun Q."/>
            <person name="Ohkuma M."/>
        </authorList>
    </citation>
    <scope>NUCLEOTIDE SEQUENCE</scope>
    <source>
        <strain evidence="2">JCM 17820</strain>
    </source>
</reference>
<reference evidence="2" key="1">
    <citation type="journal article" date="2014" name="Int. J. Syst. Evol. Microbiol.">
        <title>Complete genome sequence of Corynebacterium casei LMG S-19264T (=DSM 44701T), isolated from a smear-ripened cheese.</title>
        <authorList>
            <consortium name="US DOE Joint Genome Institute (JGI-PGF)"/>
            <person name="Walter F."/>
            <person name="Albersmeier A."/>
            <person name="Kalinowski J."/>
            <person name="Ruckert C."/>
        </authorList>
    </citation>
    <scope>NUCLEOTIDE SEQUENCE</scope>
    <source>
        <strain evidence="2">JCM 17820</strain>
    </source>
</reference>
<keyword evidence="3" id="KW-1185">Reference proteome</keyword>
<evidence type="ECO:0000313" key="2">
    <source>
        <dbReference type="EMBL" id="GGN98059.1"/>
    </source>
</evidence>
<dbReference type="EMBL" id="BMOU01000004">
    <property type="protein sequence ID" value="GGN98059.1"/>
    <property type="molecule type" value="Genomic_DNA"/>
</dbReference>
<comment type="caution">
    <text evidence="2">The sequence shown here is derived from an EMBL/GenBank/DDBJ whole genome shotgun (WGS) entry which is preliminary data.</text>
</comment>